<dbReference type="InParanoid" id="Q2HAS8"/>
<dbReference type="VEuPathDB" id="FungiDB:CHGG_02676"/>
<dbReference type="HOGENOM" id="CLU_1547363_0_0_1"/>
<accession>Q2HAS8</accession>
<name>Q2HAS8_CHAGB</name>
<organism evidence="1 2">
    <name type="scientific">Chaetomium globosum (strain ATCC 6205 / CBS 148.51 / DSM 1962 / NBRC 6347 / NRRL 1970)</name>
    <name type="common">Soil fungus</name>
    <dbReference type="NCBI Taxonomy" id="306901"/>
    <lineage>
        <taxon>Eukaryota</taxon>
        <taxon>Fungi</taxon>
        <taxon>Dikarya</taxon>
        <taxon>Ascomycota</taxon>
        <taxon>Pezizomycotina</taxon>
        <taxon>Sordariomycetes</taxon>
        <taxon>Sordariomycetidae</taxon>
        <taxon>Sordariales</taxon>
        <taxon>Chaetomiaceae</taxon>
        <taxon>Chaetomium</taxon>
    </lineage>
</organism>
<keyword evidence="2" id="KW-1185">Reference proteome</keyword>
<dbReference type="RefSeq" id="XP_001229192.1">
    <property type="nucleotide sequence ID" value="XM_001229191.1"/>
</dbReference>
<gene>
    <name evidence="1" type="ORF">CHGG_02676</name>
</gene>
<dbReference type="Proteomes" id="UP000001056">
    <property type="component" value="Unassembled WGS sequence"/>
</dbReference>
<dbReference type="GeneID" id="4389249"/>
<sequence length="173" mass="18735">MRLRAVSSEWLTGFRRRPSRRATSGQNSIVFGWPEKGNATRSIALGTRHTAPELKADATELPPASVEGGAKSQPMTKLVAGLIDKGFHCAAARVPGCTQGAYLSWQRRGGDGVHLAKRAEKMNGLGEFRCNDVARTEEGLRTKDRLLGVEDKRPRGSFRGYNGCPVAVANGCR</sequence>
<reference evidence="2" key="1">
    <citation type="journal article" date="2015" name="Genome Announc.">
        <title>Draft genome sequence of the cellulolytic fungus Chaetomium globosum.</title>
        <authorList>
            <person name="Cuomo C.A."/>
            <person name="Untereiner W.A."/>
            <person name="Ma L.-J."/>
            <person name="Grabherr M."/>
            <person name="Birren B.W."/>
        </authorList>
    </citation>
    <scope>NUCLEOTIDE SEQUENCE [LARGE SCALE GENOMIC DNA]</scope>
    <source>
        <strain evidence="2">ATCC 6205 / CBS 148.51 / DSM 1962 / NBRC 6347 / NRRL 1970</strain>
    </source>
</reference>
<protein>
    <submittedName>
        <fullName evidence="1">Uncharacterized protein</fullName>
    </submittedName>
</protein>
<dbReference type="AlphaFoldDB" id="Q2HAS8"/>
<dbReference type="EMBL" id="CH408030">
    <property type="protein sequence ID" value="EAQ90741.1"/>
    <property type="molecule type" value="Genomic_DNA"/>
</dbReference>
<proteinExistence type="predicted"/>
<evidence type="ECO:0000313" key="1">
    <source>
        <dbReference type="EMBL" id="EAQ90741.1"/>
    </source>
</evidence>
<evidence type="ECO:0000313" key="2">
    <source>
        <dbReference type="Proteomes" id="UP000001056"/>
    </source>
</evidence>